<dbReference type="Proteomes" id="UP001589943">
    <property type="component" value="Unassembled WGS sequence"/>
</dbReference>
<organism evidence="1 2">
    <name type="scientific">Novosphingobium aquiterrae</name>
    <dbReference type="NCBI Taxonomy" id="624388"/>
    <lineage>
        <taxon>Bacteria</taxon>
        <taxon>Pseudomonadati</taxon>
        <taxon>Pseudomonadota</taxon>
        <taxon>Alphaproteobacteria</taxon>
        <taxon>Sphingomonadales</taxon>
        <taxon>Sphingomonadaceae</taxon>
        <taxon>Novosphingobium</taxon>
    </lineage>
</organism>
<dbReference type="RefSeq" id="WP_379480999.1">
    <property type="nucleotide sequence ID" value="NZ_JBHLTL010000005.1"/>
</dbReference>
<protein>
    <submittedName>
        <fullName evidence="1">Uncharacterized protein</fullName>
    </submittedName>
</protein>
<keyword evidence="2" id="KW-1185">Reference proteome</keyword>
<gene>
    <name evidence="1" type="ORF">ACFFF7_08745</name>
</gene>
<dbReference type="EMBL" id="JBHLTL010000005">
    <property type="protein sequence ID" value="MFC0589498.1"/>
    <property type="molecule type" value="Genomic_DNA"/>
</dbReference>
<accession>A0ABV6PKH4</accession>
<reference evidence="1 2" key="1">
    <citation type="submission" date="2024-09" db="EMBL/GenBank/DDBJ databases">
        <authorList>
            <person name="Sun Q."/>
            <person name="Mori K."/>
        </authorList>
    </citation>
    <scope>NUCLEOTIDE SEQUENCE [LARGE SCALE GENOMIC DNA]</scope>
    <source>
        <strain evidence="1 2">NCAIM B.02537</strain>
    </source>
</reference>
<evidence type="ECO:0000313" key="2">
    <source>
        <dbReference type="Proteomes" id="UP001589943"/>
    </source>
</evidence>
<proteinExistence type="predicted"/>
<name>A0ABV6PKH4_9SPHN</name>
<evidence type="ECO:0000313" key="1">
    <source>
        <dbReference type="EMBL" id="MFC0589498.1"/>
    </source>
</evidence>
<sequence>MLDDPSMAAGNRNVRIHLSQQCFDLLADAMCAYSKRTGRFQTMRMTVQRACERLKSHGISKEELDLFLSDFTIEGDIAVWLEVTPKWSDDYDALRDKVKKIRDKQGVDKILVPLAVYLAERHNLI</sequence>
<comment type="caution">
    <text evidence="1">The sequence shown here is derived from an EMBL/GenBank/DDBJ whole genome shotgun (WGS) entry which is preliminary data.</text>
</comment>